<evidence type="ECO:0000313" key="8">
    <source>
        <dbReference type="Proteomes" id="UP001345013"/>
    </source>
</evidence>
<feature type="compositionally biased region" description="Low complexity" evidence="5">
    <location>
        <begin position="1116"/>
        <end position="1131"/>
    </location>
</feature>
<evidence type="ECO:0000259" key="6">
    <source>
        <dbReference type="PROSITE" id="PS51184"/>
    </source>
</evidence>
<keyword evidence="8" id="KW-1185">Reference proteome</keyword>
<evidence type="ECO:0000313" key="7">
    <source>
        <dbReference type="EMBL" id="KAK5094698.1"/>
    </source>
</evidence>
<accession>A0ABR0KES4</accession>
<dbReference type="SMART" id="SM00558">
    <property type="entry name" value="JmjC"/>
    <property type="match status" value="1"/>
</dbReference>
<dbReference type="Pfam" id="PF10497">
    <property type="entry name" value="zf-4CXXC_R1"/>
    <property type="match status" value="1"/>
</dbReference>
<keyword evidence="2" id="KW-0805">Transcription regulation</keyword>
<feature type="region of interest" description="Disordered" evidence="5">
    <location>
        <begin position="947"/>
        <end position="1002"/>
    </location>
</feature>
<evidence type="ECO:0000256" key="1">
    <source>
        <dbReference type="ARBA" id="ARBA00004123"/>
    </source>
</evidence>
<keyword evidence="3" id="KW-0804">Transcription</keyword>
<comment type="caution">
    <text evidence="7">The sequence shown here is derived from an EMBL/GenBank/DDBJ whole genome shotgun (WGS) entry which is preliminary data.</text>
</comment>
<dbReference type="Pfam" id="PF02373">
    <property type="entry name" value="JmjC"/>
    <property type="match status" value="1"/>
</dbReference>
<dbReference type="EMBL" id="JAVRRG010000032">
    <property type="protein sequence ID" value="KAK5094698.1"/>
    <property type="molecule type" value="Genomic_DNA"/>
</dbReference>
<feature type="domain" description="JmjC" evidence="6">
    <location>
        <begin position="173"/>
        <end position="348"/>
    </location>
</feature>
<feature type="compositionally biased region" description="Low complexity" evidence="5">
    <location>
        <begin position="1242"/>
        <end position="1255"/>
    </location>
</feature>
<dbReference type="SUPFAM" id="SSF51197">
    <property type="entry name" value="Clavaminate synthase-like"/>
    <property type="match status" value="1"/>
</dbReference>
<feature type="compositionally biased region" description="Basic residues" evidence="5">
    <location>
        <begin position="889"/>
        <end position="900"/>
    </location>
</feature>
<feature type="compositionally biased region" description="Polar residues" evidence="5">
    <location>
        <begin position="1089"/>
        <end position="1099"/>
    </location>
</feature>
<dbReference type="Gene3D" id="2.60.120.650">
    <property type="entry name" value="Cupin"/>
    <property type="match status" value="1"/>
</dbReference>
<dbReference type="InterPro" id="IPR018866">
    <property type="entry name" value="Znf-4CXXC_R1"/>
</dbReference>
<feature type="compositionally biased region" description="Polar residues" evidence="5">
    <location>
        <begin position="1202"/>
        <end position="1222"/>
    </location>
</feature>
<feature type="region of interest" description="Disordered" evidence="5">
    <location>
        <begin position="855"/>
        <end position="901"/>
    </location>
</feature>
<feature type="compositionally biased region" description="Polar residues" evidence="5">
    <location>
        <begin position="1230"/>
        <end position="1239"/>
    </location>
</feature>
<evidence type="ECO:0000256" key="5">
    <source>
        <dbReference type="SAM" id="MobiDB-lite"/>
    </source>
</evidence>
<sequence length="1265" mass="142462">MPSTRPCAAFEPISPDFDLKTLVESTPSFEYAVRIHSDMIEHHGLASFERLVLMHVILGGKPLVIEGYESRLDRWIFAIQWLRDNCGSNVVDARDLTKQINVPMSIGHYLKHMSLLTNQWTPHNYKDPERQRMYLKDIDCPPMWQERTAEHIPPVLFYLNESTGEFGGLGAIEEPDPSGNGTRRGRGIAKAGDLMSSLPKEMRAENLQCYIGHEGTYTPAHREMCASLGQNLMVEASTGTTEDGKPSNPGSSIWFMTETKEREVVSEYWLSRLGHDIEVEKHFAQVNAWKNAPFKTYVVDQKPGDFILIPPLAPHQVWNRGTRTMKVAWNRTTVETLEMAMNEALFKARMVCRDEQYKNKAIIYYTLQKYSKLLQQADKHKQKNPESKKLKRADTQLRQLQKDFNRLHALFTRILVDESFYPDRVEKKVEMVTFDSNVTCSYCRCNIFNRFLTCPSCVGDLPNGEQDTYDVCLDCYAMGRSCACISKLKWVEQWNWGELVQKHEQWRHLIIQNEGQVTDKTPKSLKHELERRDKRRTTAQICQTELLKRPWRDIRKPAPAPEPEVEEDVQVDEYGNVKKKKVKKKSEKFMRDHARCHVDCYWEPQWKQAHCTKCQKNYCYGLLFRAYDMMPQDILADPEWKCPSCRNICGCRHCRKKPGFKRYTPKGTLLGHNTKAVADPRSVESLVDFSASNIQWIQKADDDYDAQDTRRLQRRRREANAAMNKDPELGDDYVNEDEAQDIEGGIIRLAEQEGIPIDPALGSGWTAVNNATNAESQDEDEINENPEEVSERIGVVEEVDHEPQYALPERGIIQDPQHAYDYTDMITFTYPDPVMGQVPPMPVEGYQQAADELPYQEAEPLSPSKIEMVERKRKRKVDEGDQPFQYKQQSKKKSSSKKQRQSLVVRLAISKDKLQEMDKMASIARSALSGAVAPAPVVSSDLQALNVYPSEDGQPPAKKIRREERLPPLDVDTEYAPSRSRDRRKVPVDGTVLPPPDANIERRATRLHNVTYAEPDENDFNEIVVPKSKLATMEGANVRDSIEIDDNDQERQSEEEVDEERDSTPQAQGAGKRPALTTSAAVARLGNGVRSSPQLSSLRKSLPATPSPNAGRPSTASSAVQQQSAAVSKAALEAQANANRRAKMAAIDMDIDDIDDIEDDSTDESDHTPELSNAPASSAVTQPLPKSATPQPPPGVPATNGRIATSTTVANRGSSMKANGNSMGKLPATSMRSGQNVVPTTAAVKAASAQKVSAADWGDSDSDSD</sequence>
<organism evidence="7 8">
    <name type="scientific">Lithohypha guttulata</name>
    <dbReference type="NCBI Taxonomy" id="1690604"/>
    <lineage>
        <taxon>Eukaryota</taxon>
        <taxon>Fungi</taxon>
        <taxon>Dikarya</taxon>
        <taxon>Ascomycota</taxon>
        <taxon>Pezizomycotina</taxon>
        <taxon>Eurotiomycetes</taxon>
        <taxon>Chaetothyriomycetidae</taxon>
        <taxon>Chaetothyriales</taxon>
        <taxon>Trichomeriaceae</taxon>
        <taxon>Lithohypha</taxon>
    </lineage>
</organism>
<keyword evidence="4" id="KW-0539">Nucleus</keyword>
<proteinExistence type="predicted"/>
<dbReference type="PROSITE" id="PS51184">
    <property type="entry name" value="JMJC"/>
    <property type="match status" value="1"/>
</dbReference>
<feature type="region of interest" description="Disordered" evidence="5">
    <location>
        <begin position="1029"/>
        <end position="1131"/>
    </location>
</feature>
<dbReference type="InterPro" id="IPR003347">
    <property type="entry name" value="JmjC_dom"/>
</dbReference>
<feature type="compositionally biased region" description="Polar residues" evidence="5">
    <location>
        <begin position="1170"/>
        <end position="1181"/>
    </location>
</feature>
<name>A0ABR0KES4_9EURO</name>
<reference evidence="7 8" key="1">
    <citation type="submission" date="2023-08" db="EMBL/GenBank/DDBJ databases">
        <title>Black Yeasts Isolated from many extreme environments.</title>
        <authorList>
            <person name="Coleine C."/>
            <person name="Stajich J.E."/>
            <person name="Selbmann L."/>
        </authorList>
    </citation>
    <scope>NUCLEOTIDE SEQUENCE [LARGE SCALE GENOMIC DNA]</scope>
    <source>
        <strain evidence="7 8">CCFEE 5885</strain>
    </source>
</reference>
<evidence type="ECO:0000256" key="4">
    <source>
        <dbReference type="ARBA" id="ARBA00023242"/>
    </source>
</evidence>
<evidence type="ECO:0000256" key="2">
    <source>
        <dbReference type="ARBA" id="ARBA00023015"/>
    </source>
</evidence>
<evidence type="ECO:0000256" key="3">
    <source>
        <dbReference type="ARBA" id="ARBA00023163"/>
    </source>
</evidence>
<comment type="subcellular location">
    <subcellularLocation>
        <location evidence="1">Nucleus</location>
    </subcellularLocation>
</comment>
<dbReference type="Proteomes" id="UP001345013">
    <property type="component" value="Unassembled WGS sequence"/>
</dbReference>
<protein>
    <recommendedName>
        <fullName evidence="6">JmjC domain-containing protein</fullName>
    </recommendedName>
</protein>
<gene>
    <name evidence="7" type="ORF">LTR24_003398</name>
</gene>
<feature type="compositionally biased region" description="Acidic residues" evidence="5">
    <location>
        <begin position="1149"/>
        <end position="1163"/>
    </location>
</feature>
<feature type="region of interest" description="Disordered" evidence="5">
    <location>
        <begin position="1146"/>
        <end position="1265"/>
    </location>
</feature>